<sequence length="418" mass="44316">MTTGRVVIVGAGQSAAVAAHALREGGHGGAIVMAGRELHRPYERPPLSKAVLVGAEEPRLDVLAEEAWLRCNVELLSGADVVRMEPAQRRLHLANGQAIDYDQCLLATGGEPRLLAWAPCGGERIHYLRTLDDARRLRLSLQARPRIAIVGGGFLGLEVAHSALAAGASVTVIESAPALLTRFLPAEVSAWLEATLRSEGAQLRLGASVSCAETTGEGPLLLLTQGGERLEVDELLVCIGMSPNDALAREAGLAIAPGGGVLVDAFCRTSDAHVYACGDCASQLRPGQQQPTRMESWQNANEQARIAAAAMLGSAPPVPPYPWFWTEQGRHNLQMLGLPAADLVYVRRGDPASGKALWIGHRGGVPVHGVALNAGGELRALRPLFDRARPVPMHEFGQDNLNLRAWAKQSLADAAATP</sequence>
<evidence type="ECO:0000256" key="1">
    <source>
        <dbReference type="ARBA" id="ARBA00001974"/>
    </source>
</evidence>
<dbReference type="GO" id="GO:0005737">
    <property type="term" value="C:cytoplasm"/>
    <property type="evidence" value="ECO:0007669"/>
    <property type="project" value="TreeGrafter"/>
</dbReference>
<dbReference type="InterPro" id="IPR050446">
    <property type="entry name" value="FAD-oxidoreductase/Apoptosis"/>
</dbReference>
<proteinExistence type="predicted"/>
<dbReference type="InterPro" id="IPR016156">
    <property type="entry name" value="FAD/NAD-linked_Rdtase_dimer_sf"/>
</dbReference>
<evidence type="ECO:0000256" key="4">
    <source>
        <dbReference type="ARBA" id="ARBA00023002"/>
    </source>
</evidence>
<evidence type="ECO:0000256" key="3">
    <source>
        <dbReference type="ARBA" id="ARBA00022827"/>
    </source>
</evidence>
<gene>
    <name evidence="7" type="ORF">EZ242_18340</name>
</gene>
<keyword evidence="2" id="KW-0285">Flavoprotein</keyword>
<dbReference type="Gene3D" id="3.30.390.30">
    <property type="match status" value="1"/>
</dbReference>
<name>A0A4Z0BFL8_9BURK</name>
<dbReference type="InterPro" id="IPR036188">
    <property type="entry name" value="FAD/NAD-bd_sf"/>
</dbReference>
<dbReference type="Proteomes" id="UP000297564">
    <property type="component" value="Unassembled WGS sequence"/>
</dbReference>
<keyword evidence="4" id="KW-0560">Oxidoreductase</keyword>
<dbReference type="InterPro" id="IPR023753">
    <property type="entry name" value="FAD/NAD-binding_dom"/>
</dbReference>
<dbReference type="Pfam" id="PF14759">
    <property type="entry name" value="Reductase_C"/>
    <property type="match status" value="1"/>
</dbReference>
<dbReference type="Pfam" id="PF07992">
    <property type="entry name" value="Pyr_redox_2"/>
    <property type="match status" value="1"/>
</dbReference>
<organism evidence="7 8">
    <name type="scientific">Ramlibacter rhizophilus</name>
    <dbReference type="NCBI Taxonomy" id="1781167"/>
    <lineage>
        <taxon>Bacteria</taxon>
        <taxon>Pseudomonadati</taxon>
        <taxon>Pseudomonadota</taxon>
        <taxon>Betaproteobacteria</taxon>
        <taxon>Burkholderiales</taxon>
        <taxon>Comamonadaceae</taxon>
        <taxon>Ramlibacter</taxon>
    </lineage>
</organism>
<feature type="domain" description="Reductase C-terminal" evidence="6">
    <location>
        <begin position="323"/>
        <end position="405"/>
    </location>
</feature>
<protein>
    <submittedName>
        <fullName evidence="7">Pyridine nucleotide-disulfide oxidoreductase</fullName>
    </submittedName>
</protein>
<accession>A0A4Z0BFL8</accession>
<dbReference type="GO" id="GO:0016651">
    <property type="term" value="F:oxidoreductase activity, acting on NAD(P)H"/>
    <property type="evidence" value="ECO:0007669"/>
    <property type="project" value="TreeGrafter"/>
</dbReference>
<feature type="domain" description="FAD/NAD(P)-binding" evidence="5">
    <location>
        <begin position="5"/>
        <end position="304"/>
    </location>
</feature>
<keyword evidence="8" id="KW-1185">Reference proteome</keyword>
<evidence type="ECO:0000313" key="7">
    <source>
        <dbReference type="EMBL" id="TFY97481.1"/>
    </source>
</evidence>
<dbReference type="AlphaFoldDB" id="A0A4Z0BFL8"/>
<dbReference type="PRINTS" id="PR00368">
    <property type="entry name" value="FADPNR"/>
</dbReference>
<dbReference type="SUPFAM" id="SSF51905">
    <property type="entry name" value="FAD/NAD(P)-binding domain"/>
    <property type="match status" value="1"/>
</dbReference>
<dbReference type="PRINTS" id="PR00411">
    <property type="entry name" value="PNDRDTASEI"/>
</dbReference>
<keyword evidence="3" id="KW-0274">FAD</keyword>
<dbReference type="EMBL" id="SMLL01000007">
    <property type="protein sequence ID" value="TFY97481.1"/>
    <property type="molecule type" value="Genomic_DNA"/>
</dbReference>
<evidence type="ECO:0000313" key="8">
    <source>
        <dbReference type="Proteomes" id="UP000297564"/>
    </source>
</evidence>
<evidence type="ECO:0000256" key="2">
    <source>
        <dbReference type="ARBA" id="ARBA00022630"/>
    </source>
</evidence>
<dbReference type="Gene3D" id="3.50.50.60">
    <property type="entry name" value="FAD/NAD(P)-binding domain"/>
    <property type="match status" value="2"/>
</dbReference>
<evidence type="ECO:0000259" key="5">
    <source>
        <dbReference type="Pfam" id="PF07992"/>
    </source>
</evidence>
<dbReference type="RefSeq" id="WP_135286647.1">
    <property type="nucleotide sequence ID" value="NZ_SMLL01000007.1"/>
</dbReference>
<comment type="cofactor">
    <cofactor evidence="1">
        <name>FAD</name>
        <dbReference type="ChEBI" id="CHEBI:57692"/>
    </cofactor>
</comment>
<dbReference type="PANTHER" id="PTHR43557">
    <property type="entry name" value="APOPTOSIS-INDUCING FACTOR 1"/>
    <property type="match status" value="1"/>
</dbReference>
<dbReference type="OrthoDB" id="9769238at2"/>
<evidence type="ECO:0000259" key="6">
    <source>
        <dbReference type="Pfam" id="PF14759"/>
    </source>
</evidence>
<dbReference type="InterPro" id="IPR028202">
    <property type="entry name" value="Reductase_C"/>
</dbReference>
<reference evidence="7 8" key="1">
    <citation type="submission" date="2019-03" db="EMBL/GenBank/DDBJ databases">
        <title>Ramlibacter rhizophilus CCTCC AB2015357, whole genome shotgun sequence.</title>
        <authorList>
            <person name="Zhang X."/>
            <person name="Feng G."/>
            <person name="Zhu H."/>
        </authorList>
    </citation>
    <scope>NUCLEOTIDE SEQUENCE [LARGE SCALE GENOMIC DNA]</scope>
    <source>
        <strain evidence="7 8">CCTCC AB2015357</strain>
    </source>
</reference>
<comment type="caution">
    <text evidence="7">The sequence shown here is derived from an EMBL/GenBank/DDBJ whole genome shotgun (WGS) entry which is preliminary data.</text>
</comment>
<dbReference type="PANTHER" id="PTHR43557:SF2">
    <property type="entry name" value="RIESKE DOMAIN-CONTAINING PROTEIN-RELATED"/>
    <property type="match status" value="1"/>
</dbReference>
<dbReference type="SUPFAM" id="SSF55424">
    <property type="entry name" value="FAD/NAD-linked reductases, dimerisation (C-terminal) domain"/>
    <property type="match status" value="1"/>
</dbReference>